<sequence>MAKKRTRAARTMETFDHLLFVAQAMFNNHNRDFFEVKITRHDWVRCIIEIQSGVLSLICEFYANAISGVNRFVNVRGVQYDTCVEVTVAPHIPSNGKLLRKMEKEYKKHHRPVQLALRRYEKGSSSQQFDLPILLTELREMMRYFSRGMLKLDVM</sequence>
<dbReference type="AlphaFoldDB" id="A0ABD2ZXH7"/>
<gene>
    <name evidence="1" type="ORF">ACH5RR_015706</name>
</gene>
<comment type="caution">
    <text evidence="1">The sequence shown here is derived from an EMBL/GenBank/DDBJ whole genome shotgun (WGS) entry which is preliminary data.</text>
</comment>
<dbReference type="Proteomes" id="UP001630127">
    <property type="component" value="Unassembled WGS sequence"/>
</dbReference>
<protein>
    <submittedName>
        <fullName evidence="1">Uncharacterized protein</fullName>
    </submittedName>
</protein>
<name>A0ABD2ZXH7_9GENT</name>
<evidence type="ECO:0000313" key="1">
    <source>
        <dbReference type="EMBL" id="KAL3522872.1"/>
    </source>
</evidence>
<proteinExistence type="predicted"/>
<keyword evidence="2" id="KW-1185">Reference proteome</keyword>
<dbReference type="EMBL" id="JBJUIK010000007">
    <property type="protein sequence ID" value="KAL3522872.1"/>
    <property type="molecule type" value="Genomic_DNA"/>
</dbReference>
<reference evidence="1 2" key="1">
    <citation type="submission" date="2024-11" db="EMBL/GenBank/DDBJ databases">
        <title>A near-complete genome assembly of Cinchona calisaya.</title>
        <authorList>
            <person name="Lian D.C."/>
            <person name="Zhao X.W."/>
            <person name="Wei L."/>
        </authorList>
    </citation>
    <scope>NUCLEOTIDE SEQUENCE [LARGE SCALE GENOMIC DNA]</scope>
    <source>
        <tissue evidence="1">Nenye</tissue>
    </source>
</reference>
<evidence type="ECO:0000313" key="2">
    <source>
        <dbReference type="Proteomes" id="UP001630127"/>
    </source>
</evidence>
<organism evidence="1 2">
    <name type="scientific">Cinchona calisaya</name>
    <dbReference type="NCBI Taxonomy" id="153742"/>
    <lineage>
        <taxon>Eukaryota</taxon>
        <taxon>Viridiplantae</taxon>
        <taxon>Streptophyta</taxon>
        <taxon>Embryophyta</taxon>
        <taxon>Tracheophyta</taxon>
        <taxon>Spermatophyta</taxon>
        <taxon>Magnoliopsida</taxon>
        <taxon>eudicotyledons</taxon>
        <taxon>Gunneridae</taxon>
        <taxon>Pentapetalae</taxon>
        <taxon>asterids</taxon>
        <taxon>lamiids</taxon>
        <taxon>Gentianales</taxon>
        <taxon>Rubiaceae</taxon>
        <taxon>Cinchonoideae</taxon>
        <taxon>Cinchoneae</taxon>
        <taxon>Cinchona</taxon>
    </lineage>
</organism>
<accession>A0ABD2ZXH7</accession>